<keyword evidence="2" id="KW-1185">Reference proteome</keyword>
<accession>A0A1E3VLY3</accession>
<dbReference type="AlphaFoldDB" id="A0A1E3VLY3"/>
<reference evidence="1 2" key="1">
    <citation type="journal article" date="2016" name="Environ. Microbiol.">
        <title>New Methyloceanibacter diversity from North Sea sediments includes methanotroph containing solely the soluble methane monooxygenase.</title>
        <authorList>
            <person name="Vekeman B."/>
            <person name="Kerckhof F.M."/>
            <person name="Cremers G."/>
            <person name="de Vos P."/>
            <person name="Vandamme P."/>
            <person name="Boon N."/>
            <person name="Op den Camp H.J."/>
            <person name="Heylen K."/>
        </authorList>
    </citation>
    <scope>NUCLEOTIDE SEQUENCE [LARGE SCALE GENOMIC DNA]</scope>
    <source>
        <strain evidence="1 2">R-67176</strain>
    </source>
</reference>
<evidence type="ECO:0000313" key="2">
    <source>
        <dbReference type="Proteomes" id="UP000094172"/>
    </source>
</evidence>
<dbReference type="InterPro" id="IPR011042">
    <property type="entry name" value="6-blade_b-propeller_TolB-like"/>
</dbReference>
<dbReference type="Gene3D" id="2.120.10.30">
    <property type="entry name" value="TolB, C-terminal domain"/>
    <property type="match status" value="1"/>
</dbReference>
<dbReference type="SUPFAM" id="SSF63829">
    <property type="entry name" value="Calcium-dependent phosphotriesterase"/>
    <property type="match status" value="1"/>
</dbReference>
<sequence length="315" mass="33799">MFWRQNVMSGNERTGRARAPRPVLNVFTGLVMLLACAETASAETPVLAWEAKGLAQPESVLHDPVTDVLFVTNINGPVMAKDGNGFISRIKPDGTILERDWAKGFNSPTGMGLHDRTLYVADVDTLVAVGAASGSIKKKYKADGAIFLNDVVVADDGTVYVSDTPMNTIWRLKDGVFEPWLTDDSLNGPNGLLLEDGKLINASLGRLKSVGQKQEIAGLFAIDIEDKSITPLGKPIGNLDGIDELKAGTYLVSDWADGALYKVDVKGKTAKADQLLDLNQGSADLIFLADKQLILIPMMLDNTLAAYKLGGAKPN</sequence>
<comment type="caution">
    <text evidence="1">The sequence shown here is derived from an EMBL/GenBank/DDBJ whole genome shotgun (WGS) entry which is preliminary data.</text>
</comment>
<organism evidence="1 2">
    <name type="scientific">Methyloceanibacter stevinii</name>
    <dbReference type="NCBI Taxonomy" id="1774970"/>
    <lineage>
        <taxon>Bacteria</taxon>
        <taxon>Pseudomonadati</taxon>
        <taxon>Pseudomonadota</taxon>
        <taxon>Alphaproteobacteria</taxon>
        <taxon>Hyphomicrobiales</taxon>
        <taxon>Hyphomicrobiaceae</taxon>
        <taxon>Methyloceanibacter</taxon>
    </lineage>
</organism>
<dbReference type="STRING" id="1774970.AUC70_06440"/>
<evidence type="ECO:0008006" key="3">
    <source>
        <dbReference type="Google" id="ProtNLM"/>
    </source>
</evidence>
<dbReference type="Proteomes" id="UP000094172">
    <property type="component" value="Unassembled WGS sequence"/>
</dbReference>
<evidence type="ECO:0000313" key="1">
    <source>
        <dbReference type="EMBL" id="ODR94321.1"/>
    </source>
</evidence>
<proteinExistence type="predicted"/>
<name>A0A1E3VLY3_9HYPH</name>
<gene>
    <name evidence="1" type="ORF">AUC70_06440</name>
</gene>
<dbReference type="EMBL" id="LPWE01000012">
    <property type="protein sequence ID" value="ODR94321.1"/>
    <property type="molecule type" value="Genomic_DNA"/>
</dbReference>
<protein>
    <recommendedName>
        <fullName evidence="3">SMP-30/Gluconolactonase/LRE-like region domain-containing protein</fullName>
    </recommendedName>
</protein>